<feature type="coiled-coil region" evidence="2">
    <location>
        <begin position="100"/>
        <end position="142"/>
    </location>
</feature>
<dbReference type="PANTHER" id="PTHR30386">
    <property type="entry name" value="MEMBRANE FUSION SUBUNIT OF EMRAB-TOLC MULTIDRUG EFFLUX PUMP"/>
    <property type="match status" value="1"/>
</dbReference>
<reference evidence="3" key="1">
    <citation type="submission" date="2021-08" db="EMBL/GenBank/DDBJ databases">
        <title>Hoeflea bacterium WL0058 sp. nov., isolated from the sediment.</title>
        <authorList>
            <person name="Wang L."/>
            <person name="Zhang D."/>
        </authorList>
    </citation>
    <scope>NUCLEOTIDE SEQUENCE</scope>
    <source>
        <strain evidence="3">WL0058</strain>
    </source>
</reference>
<name>A0AAE3CYN0_9HYPH</name>
<evidence type="ECO:0000313" key="4">
    <source>
        <dbReference type="Proteomes" id="UP001196509"/>
    </source>
</evidence>
<keyword evidence="4" id="KW-1185">Reference proteome</keyword>
<keyword evidence="2" id="KW-0175">Coiled coil</keyword>
<gene>
    <name evidence="3" type="ORF">K1W69_01415</name>
</gene>
<evidence type="ECO:0000256" key="1">
    <source>
        <dbReference type="ARBA" id="ARBA00004196"/>
    </source>
</evidence>
<dbReference type="PANTHER" id="PTHR30386:SF19">
    <property type="entry name" value="MULTIDRUG EXPORT PROTEIN EMRA-RELATED"/>
    <property type="match status" value="1"/>
</dbReference>
<dbReference type="AlphaFoldDB" id="A0AAE3CYN0"/>
<accession>A0AAE3CYN0</accession>
<dbReference type="EMBL" id="JAICBX010000001">
    <property type="protein sequence ID" value="MBW8635829.1"/>
    <property type="molecule type" value="Genomic_DNA"/>
</dbReference>
<dbReference type="GO" id="GO:0030313">
    <property type="term" value="C:cell envelope"/>
    <property type="evidence" value="ECO:0007669"/>
    <property type="project" value="UniProtKB-SubCell"/>
</dbReference>
<feature type="coiled-coil region" evidence="2">
    <location>
        <begin position="207"/>
        <end position="234"/>
    </location>
</feature>
<organism evidence="3 4">
    <name type="scientific">Flavimaribacter sediminis</name>
    <dbReference type="NCBI Taxonomy" id="2865987"/>
    <lineage>
        <taxon>Bacteria</taxon>
        <taxon>Pseudomonadati</taxon>
        <taxon>Pseudomonadota</taxon>
        <taxon>Alphaproteobacteria</taxon>
        <taxon>Hyphomicrobiales</taxon>
        <taxon>Rhizobiaceae</taxon>
        <taxon>Flavimaribacter</taxon>
    </lineage>
</organism>
<sequence>MKYWRIIFGLVVFLLVVWIVVGEQLAGASADAVVNAEITTIRAPIAGRISMPDQAIGSAVDERETLFSIVDDRADGVRFDDLTMELGYAEQRIIKARAVLEALKNHRATLDERLQSYNTRRIAELEERLKHAKARLELLSGGTEYDSMASTLDRGQSGNPGDPLLPSIALEYARERVATLEIELAAARDGVYLGDGYNDAPFSGQRLSDIDLRIREAEAELAEVIARRDDLDNRLGDEGLRLNRLARMTLRSQVNGSVWEHLAFDGEYVQRGQDVLRLIDCDSTMVTLSVTEPVFNGLSKGDKATFRLSGTDIVLDGSVIRLAGAGAEGIYTNLAVAPSEKHLERYDVTLLVPQLRSDPDLRCRIGRTGRAFFSSRPLDSLRSLFD</sequence>
<evidence type="ECO:0000256" key="2">
    <source>
        <dbReference type="SAM" id="Coils"/>
    </source>
</evidence>
<evidence type="ECO:0000313" key="3">
    <source>
        <dbReference type="EMBL" id="MBW8635829.1"/>
    </source>
</evidence>
<proteinExistence type="predicted"/>
<dbReference type="RefSeq" id="WP_220226546.1">
    <property type="nucleotide sequence ID" value="NZ_JAICBX010000001.1"/>
</dbReference>
<dbReference type="Proteomes" id="UP001196509">
    <property type="component" value="Unassembled WGS sequence"/>
</dbReference>
<protein>
    <submittedName>
        <fullName evidence="3">HlyD family efflux transporter periplasmic adaptor subunit</fullName>
    </submittedName>
</protein>
<dbReference type="InterPro" id="IPR050739">
    <property type="entry name" value="MFP"/>
</dbReference>
<comment type="subcellular location">
    <subcellularLocation>
        <location evidence="1">Cell envelope</location>
    </subcellularLocation>
</comment>
<comment type="caution">
    <text evidence="3">The sequence shown here is derived from an EMBL/GenBank/DDBJ whole genome shotgun (WGS) entry which is preliminary data.</text>
</comment>